<feature type="non-terminal residue" evidence="1">
    <location>
        <position position="1"/>
    </location>
</feature>
<feature type="non-terminal residue" evidence="1">
    <location>
        <position position="42"/>
    </location>
</feature>
<accession>U6JPC0</accession>
<name>U6JPC0_BUBBU</name>
<gene>
    <name evidence="1" type="primary">GHR</name>
</gene>
<evidence type="ECO:0000313" key="1">
    <source>
        <dbReference type="EMBL" id="CDJ26752.1"/>
    </source>
</evidence>
<reference evidence="1" key="1">
    <citation type="submission" date="2013-09" db="EMBL/GenBank/DDBJ databases">
        <title>Genetic variability of Bovine GHR, IGF1 and IGFBP3 genes characterized by SSCP analysis in indigenous and exotic cattle breeds.</title>
        <authorList>
            <person name="Ramesha K.P."/>
            <person name="Geetha G.R."/>
            <person name="Akhila R."/>
            <person name="Basavaraju M."/>
            <person name="Mukund Kataktalware A."/>
        </authorList>
    </citation>
    <scope>NUCLEOTIDE SEQUENCE</scope>
</reference>
<proteinExistence type="predicted"/>
<dbReference type="EMBL" id="HG738860">
    <property type="protein sequence ID" value="CDJ26752.1"/>
    <property type="molecule type" value="Genomic_DNA"/>
</dbReference>
<keyword evidence="1" id="KW-0675">Receptor</keyword>
<sequence length="42" mass="4852">CFWDPNSPSAVHLNWRLSHVTGQMGLITVYRAQDLYRCSISE</sequence>
<protein>
    <submittedName>
        <fullName evidence="1">Growth hormone receptor</fullName>
    </submittedName>
</protein>
<organism evidence="1">
    <name type="scientific">Bubalus bubalis</name>
    <name type="common">Domestic water buffalo</name>
    <dbReference type="NCBI Taxonomy" id="89462"/>
    <lineage>
        <taxon>Eukaryota</taxon>
        <taxon>Metazoa</taxon>
        <taxon>Chordata</taxon>
        <taxon>Craniata</taxon>
        <taxon>Vertebrata</taxon>
        <taxon>Euteleostomi</taxon>
        <taxon>Mammalia</taxon>
        <taxon>Eutheria</taxon>
        <taxon>Laurasiatheria</taxon>
        <taxon>Artiodactyla</taxon>
        <taxon>Ruminantia</taxon>
        <taxon>Pecora</taxon>
        <taxon>Bovidae</taxon>
        <taxon>Bovinae</taxon>
        <taxon>Bubalus</taxon>
    </lineage>
</organism>
<dbReference type="AlphaFoldDB" id="U6JPC0"/>